<keyword evidence="3 6" id="KW-0731">Sigma factor</keyword>
<dbReference type="Pfam" id="PF04542">
    <property type="entry name" value="Sigma70_r2"/>
    <property type="match status" value="1"/>
</dbReference>
<evidence type="ECO:0000256" key="3">
    <source>
        <dbReference type="ARBA" id="ARBA00023082"/>
    </source>
</evidence>
<dbReference type="HAMAP" id="MF_02064">
    <property type="entry name" value="Sigma70_SigI"/>
    <property type="match status" value="1"/>
</dbReference>
<dbReference type="GO" id="GO:0005737">
    <property type="term" value="C:cytoplasm"/>
    <property type="evidence" value="ECO:0007669"/>
    <property type="project" value="UniProtKB-SubCell"/>
</dbReference>
<comment type="caution">
    <text evidence="8">The sequence shown here is derived from an EMBL/GenBank/DDBJ whole genome shotgun (WGS) entry which is preliminary data.</text>
</comment>
<feature type="short sequence motif" description="Polymerase core binding" evidence="6">
    <location>
        <begin position="48"/>
        <end position="61"/>
    </location>
</feature>
<comment type="function">
    <text evidence="6">Sigma factors are initiation factors that promote the attachment of RNA polymerase to specific initiation sites and are then released.</text>
</comment>
<dbReference type="EMBL" id="JAESWA010000019">
    <property type="protein sequence ID" value="MBL4931276.1"/>
    <property type="molecule type" value="Genomic_DNA"/>
</dbReference>
<keyword evidence="4 6" id="KW-0238">DNA-binding</keyword>
<dbReference type="RefSeq" id="WP_202766661.1">
    <property type="nucleotide sequence ID" value="NZ_JAESWA010000019.1"/>
</dbReference>
<comment type="similarity">
    <text evidence="6">Belongs to the sigma-70 factor family. SigI subfamily.</text>
</comment>
<dbReference type="NCBIfam" id="TIGR02895">
    <property type="entry name" value="spore_sigI"/>
    <property type="match status" value="1"/>
</dbReference>
<comment type="activity regulation">
    <text evidence="6">Negatively regulated by the anti-sigma-I factor RsgI.</text>
</comment>
<dbReference type="Gene3D" id="1.10.1740.10">
    <property type="match status" value="1"/>
</dbReference>
<keyword evidence="1 6" id="KW-0963">Cytoplasm</keyword>
<dbReference type="GO" id="GO:0016987">
    <property type="term" value="F:sigma factor activity"/>
    <property type="evidence" value="ECO:0007669"/>
    <property type="project" value="UniProtKB-UniRule"/>
</dbReference>
<evidence type="ECO:0000256" key="1">
    <source>
        <dbReference type="ARBA" id="ARBA00022490"/>
    </source>
</evidence>
<evidence type="ECO:0000256" key="4">
    <source>
        <dbReference type="ARBA" id="ARBA00023125"/>
    </source>
</evidence>
<protein>
    <recommendedName>
        <fullName evidence="6">RNA polymerase sigma factor SigI</fullName>
    </recommendedName>
</protein>
<organism evidence="8 9">
    <name type="scientific">Clostridium paridis</name>
    <dbReference type="NCBI Taxonomy" id="2803863"/>
    <lineage>
        <taxon>Bacteria</taxon>
        <taxon>Bacillati</taxon>
        <taxon>Bacillota</taxon>
        <taxon>Clostridia</taxon>
        <taxon>Eubacteriales</taxon>
        <taxon>Clostridiaceae</taxon>
        <taxon>Clostridium</taxon>
    </lineage>
</organism>
<gene>
    <name evidence="6 8" type="primary">sigI</name>
    <name evidence="8" type="ORF">JK634_05625</name>
</gene>
<dbReference type="InterPro" id="IPR007627">
    <property type="entry name" value="RNA_pol_sigma70_r2"/>
</dbReference>
<dbReference type="SUPFAM" id="SSF88946">
    <property type="entry name" value="Sigma2 domain of RNA polymerase sigma factors"/>
    <property type="match status" value="1"/>
</dbReference>
<dbReference type="AlphaFoldDB" id="A0A937FGS3"/>
<evidence type="ECO:0000256" key="5">
    <source>
        <dbReference type="ARBA" id="ARBA00023163"/>
    </source>
</evidence>
<evidence type="ECO:0000313" key="9">
    <source>
        <dbReference type="Proteomes" id="UP000623681"/>
    </source>
</evidence>
<comment type="subunit">
    <text evidence="6">Interacts with RsgI.</text>
</comment>
<evidence type="ECO:0000259" key="7">
    <source>
        <dbReference type="Pfam" id="PF04542"/>
    </source>
</evidence>
<evidence type="ECO:0000313" key="8">
    <source>
        <dbReference type="EMBL" id="MBL4931276.1"/>
    </source>
</evidence>
<dbReference type="InterPro" id="IPR014244">
    <property type="entry name" value="RNA_pol_sigma-I"/>
</dbReference>
<keyword evidence="5 6" id="KW-0804">Transcription</keyword>
<dbReference type="GO" id="GO:0006352">
    <property type="term" value="P:DNA-templated transcription initiation"/>
    <property type="evidence" value="ECO:0007669"/>
    <property type="project" value="UniProtKB-UniRule"/>
</dbReference>
<keyword evidence="2 6" id="KW-0805">Transcription regulation</keyword>
<reference evidence="8" key="1">
    <citation type="submission" date="2021-01" db="EMBL/GenBank/DDBJ databases">
        <title>Genome public.</title>
        <authorList>
            <person name="Liu C."/>
            <person name="Sun Q."/>
        </authorList>
    </citation>
    <scope>NUCLEOTIDE SEQUENCE</scope>
    <source>
        <strain evidence="8">YIM B02565</strain>
    </source>
</reference>
<dbReference type="Proteomes" id="UP000623681">
    <property type="component" value="Unassembled WGS sequence"/>
</dbReference>
<keyword evidence="9" id="KW-1185">Reference proteome</keyword>
<dbReference type="InterPro" id="IPR013325">
    <property type="entry name" value="RNA_pol_sigma_r2"/>
</dbReference>
<feature type="domain" description="RNA polymerase sigma-70 region 2" evidence="7">
    <location>
        <begin position="23"/>
        <end position="92"/>
    </location>
</feature>
<evidence type="ECO:0000256" key="2">
    <source>
        <dbReference type="ARBA" id="ARBA00023015"/>
    </source>
</evidence>
<comment type="subcellular location">
    <subcellularLocation>
        <location evidence="6">Cytoplasm</location>
    </subcellularLocation>
</comment>
<name>A0A937FGS3_9CLOT</name>
<proteinExistence type="inferred from homology"/>
<accession>A0A937FGS3</accession>
<sequence>MIRSIDKRVESIKNNNKEIDIFIEEFKPFIVSSASKFLNNYIDYNNDEEYSVALLAFNEAIKTYNFEKGGFLSFAQNIIKYRLIDYLRKESKQKNILTEGSFENEESESFNILDKNAMEVYQTEGISYLRKLEIEQLSIDLKQYGITFEDLVKASPKWGTTKKIYNQIINASLKSNEVMGALIGKKTLNIKELEKLTSLPRKKIERSRRYIIAVLVVIIGDYQYLRDYINLEV</sequence>
<dbReference type="PIRSF" id="PIRSF038953">
    <property type="entry name" value="SigI"/>
    <property type="match status" value="1"/>
</dbReference>
<evidence type="ECO:0000256" key="6">
    <source>
        <dbReference type="HAMAP-Rule" id="MF_02064"/>
    </source>
</evidence>
<feature type="DNA-binding region" description="H-T-H motif" evidence="6">
    <location>
        <begin position="190"/>
        <end position="209"/>
    </location>
</feature>
<dbReference type="GO" id="GO:0003677">
    <property type="term" value="F:DNA binding"/>
    <property type="evidence" value="ECO:0007669"/>
    <property type="project" value="UniProtKB-UniRule"/>
</dbReference>
<keyword evidence="6" id="KW-0346">Stress response</keyword>